<evidence type="ECO:0000256" key="3">
    <source>
        <dbReference type="ARBA" id="ARBA00022722"/>
    </source>
</evidence>
<comment type="function">
    <text evidence="12">The RuvA-RuvB-RuvC complex processes Holliday junction (HJ) DNA during genetic recombination and DNA repair. Endonuclease that resolves HJ intermediates. Cleaves cruciform DNA by making single-stranded nicks across the HJ at symmetrical positions within the homologous arms, yielding a 5'-phosphate and a 3'-hydroxyl group; requires a central core of homology in the junction. The consensus cleavage sequence is 5'-(A/T)TT(C/G)-3'. Cleavage occurs on the 3'-side of the TT dinucleotide at the point of strand exchange. HJ branch migration catalyzed by RuvA-RuvB allows RuvC to scan DNA until it finds its consensus sequence, where it cleaves and resolves the cruciform DNA.</text>
</comment>
<evidence type="ECO:0000256" key="1">
    <source>
        <dbReference type="ARBA" id="ARBA00009518"/>
    </source>
</evidence>
<keyword evidence="5 12" id="KW-0255">Endonuclease</keyword>
<dbReference type="EMBL" id="JAJNDC010000003">
    <property type="protein sequence ID" value="MCW9713857.1"/>
    <property type="molecule type" value="Genomic_DNA"/>
</dbReference>
<protein>
    <recommendedName>
        <fullName evidence="12 13">Crossover junction endodeoxyribonuclease RuvC</fullName>
        <ecNumber evidence="12 13">3.1.21.10</ecNumber>
    </recommendedName>
    <alternativeName>
        <fullName evidence="12">Holliday junction nuclease RuvC</fullName>
    </alternativeName>
    <alternativeName>
        <fullName evidence="12">Holliday junction resolvase RuvC</fullName>
    </alternativeName>
</protein>
<evidence type="ECO:0000256" key="9">
    <source>
        <dbReference type="ARBA" id="ARBA00023125"/>
    </source>
</evidence>
<feature type="binding site" evidence="12">
    <location>
        <position position="70"/>
    </location>
    <ligand>
        <name>Mg(2+)</name>
        <dbReference type="ChEBI" id="CHEBI:18420"/>
        <label>2</label>
    </ligand>
</feature>
<dbReference type="InterPro" id="IPR036397">
    <property type="entry name" value="RNaseH_sf"/>
</dbReference>
<evidence type="ECO:0000313" key="16">
    <source>
        <dbReference type="Proteomes" id="UP001207337"/>
    </source>
</evidence>
<evidence type="ECO:0000256" key="7">
    <source>
        <dbReference type="ARBA" id="ARBA00022801"/>
    </source>
</evidence>
<dbReference type="Proteomes" id="UP001207337">
    <property type="component" value="Unassembled WGS sequence"/>
</dbReference>
<dbReference type="EC" id="3.1.21.10" evidence="12 13"/>
<keyword evidence="4 12" id="KW-0479">Metal-binding</keyword>
<reference evidence="15 16" key="1">
    <citation type="submission" date="2021-11" db="EMBL/GenBank/DDBJ databases">
        <title>Aliifidinibius sp. nov., a new bacterium isolated from saline soil.</title>
        <authorList>
            <person name="Galisteo C."/>
            <person name="De La Haba R."/>
            <person name="Sanchez-Porro C."/>
            <person name="Ventosa A."/>
        </authorList>
    </citation>
    <scope>NUCLEOTIDE SEQUENCE [LARGE SCALE GENOMIC DNA]</scope>
    <source>
        <strain evidence="15 16">KACC 190600</strain>
    </source>
</reference>
<feature type="active site" evidence="12">
    <location>
        <position position="143"/>
    </location>
</feature>
<comment type="catalytic activity">
    <reaction evidence="12">
        <text>Endonucleolytic cleavage at a junction such as a reciprocal single-stranded crossover between two homologous DNA duplexes (Holliday junction).</text>
        <dbReference type="EC" id="3.1.21.10"/>
    </reaction>
</comment>
<feature type="active site" evidence="12">
    <location>
        <position position="70"/>
    </location>
</feature>
<evidence type="ECO:0000256" key="10">
    <source>
        <dbReference type="ARBA" id="ARBA00023172"/>
    </source>
</evidence>
<name>A0ABT3Q162_9BACT</name>
<evidence type="ECO:0000256" key="12">
    <source>
        <dbReference type="HAMAP-Rule" id="MF_00034"/>
    </source>
</evidence>
<keyword evidence="3 12" id="KW-0540">Nuclease</keyword>
<evidence type="ECO:0000256" key="8">
    <source>
        <dbReference type="ARBA" id="ARBA00022842"/>
    </source>
</evidence>
<feature type="region of interest" description="Disordered" evidence="14">
    <location>
        <begin position="163"/>
        <end position="194"/>
    </location>
</feature>
<evidence type="ECO:0000256" key="11">
    <source>
        <dbReference type="ARBA" id="ARBA00023204"/>
    </source>
</evidence>
<dbReference type="PANTHER" id="PTHR30194">
    <property type="entry name" value="CROSSOVER JUNCTION ENDODEOXYRIBONUCLEASE RUVC"/>
    <property type="match status" value="1"/>
</dbReference>
<dbReference type="Gene3D" id="3.30.420.10">
    <property type="entry name" value="Ribonuclease H-like superfamily/Ribonuclease H"/>
    <property type="match status" value="1"/>
</dbReference>
<comment type="similarity">
    <text evidence="1 12">Belongs to the RuvC family.</text>
</comment>
<keyword evidence="11 12" id="KW-0234">DNA repair</keyword>
<feature type="active site" evidence="12">
    <location>
        <position position="10"/>
    </location>
</feature>
<keyword evidence="6 12" id="KW-0227">DNA damage</keyword>
<proteinExistence type="inferred from homology"/>
<dbReference type="Pfam" id="PF02075">
    <property type="entry name" value="RuvC"/>
    <property type="match status" value="1"/>
</dbReference>
<accession>A0ABT3Q162</accession>
<keyword evidence="16" id="KW-1185">Reference proteome</keyword>
<keyword evidence="7 12" id="KW-0378">Hydrolase</keyword>
<evidence type="ECO:0000256" key="2">
    <source>
        <dbReference type="ARBA" id="ARBA00022490"/>
    </source>
</evidence>
<dbReference type="RefSeq" id="WP_345694293.1">
    <property type="nucleotide sequence ID" value="NZ_BAABRS010000003.1"/>
</dbReference>
<feature type="compositionally biased region" description="Polar residues" evidence="14">
    <location>
        <begin position="163"/>
        <end position="186"/>
    </location>
</feature>
<dbReference type="SUPFAM" id="SSF53098">
    <property type="entry name" value="Ribonuclease H-like"/>
    <property type="match status" value="1"/>
</dbReference>
<organism evidence="15 16">
    <name type="scientific">Fodinibius salicampi</name>
    <dbReference type="NCBI Taxonomy" id="1920655"/>
    <lineage>
        <taxon>Bacteria</taxon>
        <taxon>Pseudomonadati</taxon>
        <taxon>Balneolota</taxon>
        <taxon>Balneolia</taxon>
        <taxon>Balneolales</taxon>
        <taxon>Balneolaceae</taxon>
        <taxon>Fodinibius</taxon>
    </lineage>
</organism>
<dbReference type="GO" id="GO:0008821">
    <property type="term" value="F:crossover junction DNA endonuclease activity"/>
    <property type="evidence" value="ECO:0007669"/>
    <property type="project" value="UniProtKB-EC"/>
</dbReference>
<feature type="binding site" evidence="12">
    <location>
        <position position="10"/>
    </location>
    <ligand>
        <name>Mg(2+)</name>
        <dbReference type="ChEBI" id="CHEBI:18420"/>
        <label>1</label>
    </ligand>
</feature>
<comment type="subunit">
    <text evidence="12">Homodimer which binds Holliday junction (HJ) DNA. The HJ becomes 2-fold symmetrical on binding to RuvC with unstacked arms; it has a different conformation from HJ DNA in complex with RuvA. In the full resolvosome a probable DNA-RuvA(4)-RuvB(12)-RuvC(2) complex forms which resolves the HJ.</text>
</comment>
<keyword evidence="9 12" id="KW-0238">DNA-binding</keyword>
<keyword evidence="8 12" id="KW-0460">Magnesium</keyword>
<dbReference type="InterPro" id="IPR002176">
    <property type="entry name" value="X-over_junc_endoDNase_RuvC"/>
</dbReference>
<comment type="cofactor">
    <cofactor evidence="12">
        <name>Mg(2+)</name>
        <dbReference type="ChEBI" id="CHEBI:18420"/>
    </cofactor>
    <text evidence="12">Binds 2 Mg(2+) ion per subunit.</text>
</comment>
<comment type="subcellular location">
    <subcellularLocation>
        <location evidence="12">Cytoplasm</location>
    </subcellularLocation>
</comment>
<evidence type="ECO:0000313" key="15">
    <source>
        <dbReference type="EMBL" id="MCW9713857.1"/>
    </source>
</evidence>
<dbReference type="CDD" id="cd16962">
    <property type="entry name" value="RuvC"/>
    <property type="match status" value="1"/>
</dbReference>
<evidence type="ECO:0000256" key="5">
    <source>
        <dbReference type="ARBA" id="ARBA00022759"/>
    </source>
</evidence>
<feature type="binding site" evidence="12">
    <location>
        <position position="143"/>
    </location>
    <ligand>
        <name>Mg(2+)</name>
        <dbReference type="ChEBI" id="CHEBI:18420"/>
        <label>1</label>
    </ligand>
</feature>
<evidence type="ECO:0000256" key="6">
    <source>
        <dbReference type="ARBA" id="ARBA00022763"/>
    </source>
</evidence>
<dbReference type="PRINTS" id="PR00696">
    <property type="entry name" value="RSOLVASERUVC"/>
</dbReference>
<evidence type="ECO:0000256" key="4">
    <source>
        <dbReference type="ARBA" id="ARBA00022723"/>
    </source>
</evidence>
<evidence type="ECO:0000256" key="14">
    <source>
        <dbReference type="SAM" id="MobiDB-lite"/>
    </source>
</evidence>
<keyword evidence="10 12" id="KW-0233">DNA recombination</keyword>
<comment type="caution">
    <text evidence="15">The sequence shown here is derived from an EMBL/GenBank/DDBJ whole genome shotgun (WGS) entry which is preliminary data.</text>
</comment>
<evidence type="ECO:0000256" key="13">
    <source>
        <dbReference type="NCBIfam" id="TIGR00228"/>
    </source>
</evidence>
<dbReference type="PANTHER" id="PTHR30194:SF3">
    <property type="entry name" value="CROSSOVER JUNCTION ENDODEOXYRIBONUCLEASE RUVC"/>
    <property type="match status" value="1"/>
</dbReference>
<sequence length="194" mass="21459">MAENIILGIDPGSRTTGFAILTRQKGKLIALRCDTINMATMDDHSDRLQYIFDKVSKIVSSFNPTSCAVETPIYGVDPQAMLKLGRAQAAAMLAITNHDISVTEYYPKQVKKSITGNGNASKEQVAFMLRKMVKLPGEKLSKDATDALAVAWCHLMKQNSIQNDIPKSQNKTHQNNSKSSWESFVANNPDRIRS</sequence>
<keyword evidence="2 12" id="KW-0963">Cytoplasm</keyword>
<dbReference type="PROSITE" id="PS01321">
    <property type="entry name" value="RUVC"/>
    <property type="match status" value="1"/>
</dbReference>
<dbReference type="NCBIfam" id="TIGR00228">
    <property type="entry name" value="ruvC"/>
    <property type="match status" value="1"/>
</dbReference>
<dbReference type="InterPro" id="IPR012337">
    <property type="entry name" value="RNaseH-like_sf"/>
</dbReference>
<gene>
    <name evidence="12 15" type="primary">ruvC</name>
    <name evidence="15" type="ORF">LQ318_13180</name>
</gene>
<dbReference type="HAMAP" id="MF_00034">
    <property type="entry name" value="RuvC"/>
    <property type="match status" value="1"/>
</dbReference>
<dbReference type="InterPro" id="IPR020563">
    <property type="entry name" value="X-over_junc_endoDNase_Mg_BS"/>
</dbReference>